<dbReference type="Gene3D" id="1.10.443.10">
    <property type="entry name" value="Intergrase catalytic core"/>
    <property type="match status" value="1"/>
</dbReference>
<name>A0AAJ2LIQ7_9HYPH</name>
<keyword evidence="4" id="KW-0233">DNA recombination</keyword>
<comment type="caution">
    <text evidence="6">The sequence shown here is derived from an EMBL/GenBank/DDBJ whole genome shotgun (WGS) entry which is preliminary data.</text>
</comment>
<dbReference type="SUPFAM" id="SSF56349">
    <property type="entry name" value="DNA breaking-rejoining enzymes"/>
    <property type="match status" value="1"/>
</dbReference>
<dbReference type="Pfam" id="PF00589">
    <property type="entry name" value="Phage_integrase"/>
    <property type="match status" value="1"/>
</dbReference>
<dbReference type="GO" id="GO:0006310">
    <property type="term" value="P:DNA recombination"/>
    <property type="evidence" value="ECO:0007669"/>
    <property type="project" value="UniProtKB-KW"/>
</dbReference>
<dbReference type="GO" id="GO:0015074">
    <property type="term" value="P:DNA integration"/>
    <property type="evidence" value="ECO:0007669"/>
    <property type="project" value="UniProtKB-KW"/>
</dbReference>
<dbReference type="InterPro" id="IPR002104">
    <property type="entry name" value="Integrase_catalytic"/>
</dbReference>
<dbReference type="Pfam" id="PF20172">
    <property type="entry name" value="DUF6538"/>
    <property type="match status" value="1"/>
</dbReference>
<evidence type="ECO:0000259" key="5">
    <source>
        <dbReference type="PROSITE" id="PS51898"/>
    </source>
</evidence>
<evidence type="ECO:0000313" key="7">
    <source>
        <dbReference type="Proteomes" id="UP001268610"/>
    </source>
</evidence>
<evidence type="ECO:0000256" key="3">
    <source>
        <dbReference type="ARBA" id="ARBA00023125"/>
    </source>
</evidence>
<proteinExistence type="inferred from homology"/>
<dbReference type="InterPro" id="IPR011010">
    <property type="entry name" value="DNA_brk_join_enz"/>
</dbReference>
<dbReference type="CDD" id="cd01184">
    <property type="entry name" value="INT_C_like_1"/>
    <property type="match status" value="1"/>
</dbReference>
<sequence>MLKVTGLQRRGSTYSLRRRVPSDLVNSLGKKEEVIALHTSNYKVAAEAARLESVRLDKLWANHREALKRGEAIDPTRKVTDIELRRLVVGDFWRGEQTAPRLPDDDEIRENIEHDIAGYEQRNPSSEAALLAQAKSIIREQELPIEVPAKTEMGKRAQPFEAPRELVQLVDLIRRADVEHLKRALDRMDGQHGDREHDPMFRGISSVSQPPAVAEGITLRDAIKRFESDPMRAHLGDTANAKYVVTFRTMKEVIGEERALASITRAECATVQEMFSALPSNVSKLKPYAHCKTVREIIALAAQRKTDKLLSPGTVKVYTHTQSAFFNWAISKGLIAINPASGMAPKNAKNGKRRAYDFDQMNNVLASLPEWSEQGALAGRYWLYIIGIFSGMRLGEIATLNVDDIVAQYGSHFFRLWETDDRGLKTENSERIIPIHPELIRLGLLQRVANLKKAGITRLFGDLPGDDQDHISDLFSKRFAYHLKTLKMHGNGLTFHSTRHTFRDALREAGLPHDATVALGGWSPKSVDERYGNGMRPQTLVRWMAEIKYEGLMIPMIDHAR</sequence>
<dbReference type="Proteomes" id="UP001268610">
    <property type="component" value="Unassembled WGS sequence"/>
</dbReference>
<dbReference type="AlphaFoldDB" id="A0AAJ2LIQ7"/>
<dbReference type="InterPro" id="IPR046668">
    <property type="entry name" value="DUF6538"/>
</dbReference>
<evidence type="ECO:0000256" key="2">
    <source>
        <dbReference type="ARBA" id="ARBA00022908"/>
    </source>
</evidence>
<evidence type="ECO:0000256" key="1">
    <source>
        <dbReference type="ARBA" id="ARBA00008857"/>
    </source>
</evidence>
<evidence type="ECO:0000256" key="4">
    <source>
        <dbReference type="ARBA" id="ARBA00023172"/>
    </source>
</evidence>
<dbReference type="GO" id="GO:0003677">
    <property type="term" value="F:DNA binding"/>
    <property type="evidence" value="ECO:0007669"/>
    <property type="project" value="UniProtKB-KW"/>
</dbReference>
<dbReference type="InterPro" id="IPR010998">
    <property type="entry name" value="Integrase_recombinase_N"/>
</dbReference>
<accession>A0AAJ2LIQ7</accession>
<organism evidence="6 7">
    <name type="scientific">Rhizobium hidalgonense</name>
    <dbReference type="NCBI Taxonomy" id="1538159"/>
    <lineage>
        <taxon>Bacteria</taxon>
        <taxon>Pseudomonadati</taxon>
        <taxon>Pseudomonadota</taxon>
        <taxon>Alphaproteobacteria</taxon>
        <taxon>Hyphomicrobiales</taxon>
        <taxon>Rhizobiaceae</taxon>
        <taxon>Rhizobium/Agrobacterium group</taxon>
        <taxon>Rhizobium</taxon>
    </lineage>
</organism>
<keyword evidence="2" id="KW-0229">DNA integration</keyword>
<dbReference type="InterPro" id="IPR013762">
    <property type="entry name" value="Integrase-like_cat_sf"/>
</dbReference>
<protein>
    <submittedName>
        <fullName evidence="6">Site-specific integrase</fullName>
    </submittedName>
</protein>
<dbReference type="PROSITE" id="PS51898">
    <property type="entry name" value="TYR_RECOMBINASE"/>
    <property type="match status" value="1"/>
</dbReference>
<dbReference type="PANTHER" id="PTHR30349">
    <property type="entry name" value="PHAGE INTEGRASE-RELATED"/>
    <property type="match status" value="1"/>
</dbReference>
<dbReference type="RefSeq" id="WP_310865558.1">
    <property type="nucleotide sequence ID" value="NZ_JAVLSF010000003.1"/>
</dbReference>
<evidence type="ECO:0000313" key="6">
    <source>
        <dbReference type="EMBL" id="MDR9772427.1"/>
    </source>
</evidence>
<dbReference type="EMBL" id="JAVLSF010000003">
    <property type="protein sequence ID" value="MDR9772427.1"/>
    <property type="molecule type" value="Genomic_DNA"/>
</dbReference>
<comment type="similarity">
    <text evidence="1">Belongs to the 'phage' integrase family.</text>
</comment>
<dbReference type="PANTHER" id="PTHR30349:SF41">
    <property type="entry name" value="INTEGRASE_RECOMBINASE PROTEIN MJ0367-RELATED"/>
    <property type="match status" value="1"/>
</dbReference>
<feature type="domain" description="Tyr recombinase" evidence="5">
    <location>
        <begin position="351"/>
        <end position="545"/>
    </location>
</feature>
<gene>
    <name evidence="6" type="ORF">RJJ65_07120</name>
</gene>
<dbReference type="Gene3D" id="1.10.150.130">
    <property type="match status" value="1"/>
</dbReference>
<dbReference type="InterPro" id="IPR050090">
    <property type="entry name" value="Tyrosine_recombinase_XerCD"/>
</dbReference>
<keyword evidence="3" id="KW-0238">DNA-binding</keyword>
<reference evidence="6" key="1">
    <citation type="submission" date="2023-04" db="EMBL/GenBank/DDBJ databases">
        <title>Genomic characterization of faba bean (Vicia faba) microsymbionts in Mexican soils.</title>
        <authorList>
            <person name="Rivera Orduna F.N."/>
            <person name="Guevara-Luna J."/>
            <person name="Yan J."/>
            <person name="Arroyo-Herrera I."/>
            <person name="Li Y."/>
            <person name="Vasquez-Murrieta M.S."/>
            <person name="Wang E.T."/>
        </authorList>
    </citation>
    <scope>NUCLEOTIDE SEQUENCE</scope>
    <source>
        <strain evidence="6">CH26</strain>
    </source>
</reference>